<reference evidence="2 3" key="1">
    <citation type="journal article" date="2015" name="Genome Biol. Evol.">
        <title>Phylogenomic analyses indicate that early fungi evolved digesting cell walls of algal ancestors of land plants.</title>
        <authorList>
            <person name="Chang Y."/>
            <person name="Wang S."/>
            <person name="Sekimoto S."/>
            <person name="Aerts A.L."/>
            <person name="Choi C."/>
            <person name="Clum A."/>
            <person name="LaButti K.M."/>
            <person name="Lindquist E.A."/>
            <person name="Yee Ngan C."/>
            <person name="Ohm R.A."/>
            <person name="Salamov A.A."/>
            <person name="Grigoriev I.V."/>
            <person name="Spatafora J.W."/>
            <person name="Berbee M.L."/>
        </authorList>
    </citation>
    <scope>NUCLEOTIDE SEQUENCE [LARGE SCALE GENOMIC DNA]</scope>
    <source>
        <strain evidence="2 3">JEL478</strain>
    </source>
</reference>
<dbReference type="Gene3D" id="3.40.50.720">
    <property type="entry name" value="NAD(P)-binding Rossmann-like Domain"/>
    <property type="match status" value="1"/>
</dbReference>
<dbReference type="InterPro" id="IPR036291">
    <property type="entry name" value="NAD(P)-bd_dom_sf"/>
</dbReference>
<dbReference type="AlphaFoldDB" id="A0A139A1C9"/>
<evidence type="ECO:0008006" key="4">
    <source>
        <dbReference type="Google" id="ProtNLM"/>
    </source>
</evidence>
<sequence length="348" mass="36861">MGRELAGLYVLHGARVAVTAPTLAELSDAVAELRAIRAQARAHRGSKGPDIWSAPDDAAVMPLAYDALKDGDGARVVREAVEGFGRGGGEAEAGLDGVVLNHIVSVYYRALEVDVDRAMRDLERVTKANYVSYVEVALRALPHLREAGKKRARKAMEGGRGSPDTEWVRSQLVAISSLSAKVLNPCTYAYGGSKAGVSNTFALLHLELANHPGYKDYVSQTTMHFAAVRTQGFLSVQSRFPVLPSRSSASDPRDAAWATLKGGCSGRLEVLFPSSIGMTAPLYAMGGVPRRVVLEGVAWAHGGWEGSFGPPKGVDDGVGADDARQGSVGSSSDGQPREHKSETTIVHA</sequence>
<accession>A0A139A1C9</accession>
<keyword evidence="3" id="KW-1185">Reference proteome</keyword>
<dbReference type="SUPFAM" id="SSF51735">
    <property type="entry name" value="NAD(P)-binding Rossmann-fold domains"/>
    <property type="match status" value="1"/>
</dbReference>
<organism evidence="2 3">
    <name type="scientific">Gonapodya prolifera (strain JEL478)</name>
    <name type="common">Monoblepharis prolifera</name>
    <dbReference type="NCBI Taxonomy" id="1344416"/>
    <lineage>
        <taxon>Eukaryota</taxon>
        <taxon>Fungi</taxon>
        <taxon>Fungi incertae sedis</taxon>
        <taxon>Chytridiomycota</taxon>
        <taxon>Chytridiomycota incertae sedis</taxon>
        <taxon>Monoblepharidomycetes</taxon>
        <taxon>Monoblepharidales</taxon>
        <taxon>Gonapodyaceae</taxon>
        <taxon>Gonapodya</taxon>
    </lineage>
</organism>
<gene>
    <name evidence="2" type="ORF">M427DRAFT_62898</name>
</gene>
<proteinExistence type="predicted"/>
<dbReference type="Proteomes" id="UP000070544">
    <property type="component" value="Unassembled WGS sequence"/>
</dbReference>
<dbReference type="EMBL" id="KQ965836">
    <property type="protein sequence ID" value="KXS10163.1"/>
    <property type="molecule type" value="Genomic_DNA"/>
</dbReference>
<dbReference type="OrthoDB" id="1933717at2759"/>
<feature type="region of interest" description="Disordered" evidence="1">
    <location>
        <begin position="308"/>
        <end position="348"/>
    </location>
</feature>
<evidence type="ECO:0000313" key="3">
    <source>
        <dbReference type="Proteomes" id="UP000070544"/>
    </source>
</evidence>
<dbReference type="STRING" id="1344416.A0A139A1C9"/>
<protein>
    <recommendedName>
        <fullName evidence="4">NAD(P)-binding protein</fullName>
    </recommendedName>
</protein>
<evidence type="ECO:0000313" key="2">
    <source>
        <dbReference type="EMBL" id="KXS10163.1"/>
    </source>
</evidence>
<dbReference type="PANTHER" id="PTHR44404">
    <property type="entry name" value="HYDROXYSTEROID DEHYDROGENASE 1M"/>
    <property type="match status" value="1"/>
</dbReference>
<dbReference type="PANTHER" id="PTHR44404:SF1">
    <property type="entry name" value="HYDROXYSTEROID 11-BETA-DEHYDROGENASE 1-LIKE PROTEIN"/>
    <property type="match status" value="1"/>
</dbReference>
<name>A0A139A1C9_GONPJ</name>
<evidence type="ECO:0000256" key="1">
    <source>
        <dbReference type="SAM" id="MobiDB-lite"/>
    </source>
</evidence>